<gene>
    <name evidence="9" type="ORF">FRC53_07725</name>
</gene>
<dbReference type="SMART" id="SM01230">
    <property type="entry name" value="Gln-synt_C"/>
    <property type="match status" value="1"/>
</dbReference>
<dbReference type="Pfam" id="PF03951">
    <property type="entry name" value="Gln-synt_N"/>
    <property type="match status" value="1"/>
</dbReference>
<dbReference type="InterPro" id="IPR036651">
    <property type="entry name" value="Gln_synt_N_sf"/>
</dbReference>
<dbReference type="GO" id="GO:0005524">
    <property type="term" value="F:ATP binding"/>
    <property type="evidence" value="ECO:0007669"/>
    <property type="project" value="UniProtKB-KW"/>
</dbReference>
<evidence type="ECO:0000256" key="4">
    <source>
        <dbReference type="ARBA" id="ARBA00022840"/>
    </source>
</evidence>
<keyword evidence="4" id="KW-0067">ATP-binding</keyword>
<feature type="domain" description="GS catalytic" evidence="8">
    <location>
        <begin position="110"/>
        <end position="407"/>
    </location>
</feature>
<evidence type="ECO:0000259" key="8">
    <source>
        <dbReference type="PROSITE" id="PS51987"/>
    </source>
</evidence>
<evidence type="ECO:0000256" key="3">
    <source>
        <dbReference type="ARBA" id="ARBA00022741"/>
    </source>
</evidence>
<dbReference type="InterPro" id="IPR008147">
    <property type="entry name" value="Gln_synt_N"/>
</dbReference>
<dbReference type="Pfam" id="PF00120">
    <property type="entry name" value="Gln-synt_C"/>
    <property type="match status" value="1"/>
</dbReference>
<evidence type="ECO:0000256" key="1">
    <source>
        <dbReference type="ARBA" id="ARBA00009897"/>
    </source>
</evidence>
<keyword evidence="10" id="KW-1185">Reference proteome</keyword>
<feature type="domain" description="GS beta-grasp" evidence="7">
    <location>
        <begin position="18"/>
        <end position="103"/>
    </location>
</feature>
<dbReference type="PANTHER" id="PTHR43785:SF12">
    <property type="entry name" value="TYPE-1 GLUTAMINE SYNTHETASE 2"/>
    <property type="match status" value="1"/>
</dbReference>
<comment type="similarity">
    <text evidence="1 5 6">Belongs to the glutamine synthetase family.</text>
</comment>
<organism evidence="9 10">
    <name type="scientific">Candidatus Pseudoramibacter fermentans</name>
    <dbReference type="NCBI Taxonomy" id="2594427"/>
    <lineage>
        <taxon>Bacteria</taxon>
        <taxon>Bacillati</taxon>
        <taxon>Bacillota</taxon>
        <taxon>Clostridia</taxon>
        <taxon>Eubacteriales</taxon>
        <taxon>Eubacteriaceae</taxon>
        <taxon>Pseudoramibacter</taxon>
    </lineage>
</organism>
<dbReference type="PANTHER" id="PTHR43785">
    <property type="entry name" value="GAMMA-GLUTAMYLPUTRESCINE SYNTHETASE"/>
    <property type="match status" value="1"/>
</dbReference>
<protein>
    <submittedName>
        <fullName evidence="9">Glutamine synthetase</fullName>
    </submittedName>
</protein>
<dbReference type="Gene3D" id="3.30.590.10">
    <property type="entry name" value="Glutamine synthetase/guanido kinase, catalytic domain"/>
    <property type="match status" value="1"/>
</dbReference>
<dbReference type="EMBL" id="VOGB01000005">
    <property type="protein sequence ID" value="MQM73282.1"/>
    <property type="molecule type" value="Genomic_DNA"/>
</dbReference>
<dbReference type="InterPro" id="IPR008146">
    <property type="entry name" value="Gln_synth_cat_dom"/>
</dbReference>
<dbReference type="Proteomes" id="UP000473648">
    <property type="component" value="Unassembled WGS sequence"/>
</dbReference>
<dbReference type="SUPFAM" id="SSF55931">
    <property type="entry name" value="Glutamine synthetase/guanido kinase"/>
    <property type="match status" value="1"/>
</dbReference>
<proteinExistence type="inferred from homology"/>
<dbReference type="InterPro" id="IPR014746">
    <property type="entry name" value="Gln_synth/guanido_kin_cat_dom"/>
</dbReference>
<dbReference type="Gene3D" id="3.10.20.70">
    <property type="entry name" value="Glutamine synthetase, N-terminal domain"/>
    <property type="match status" value="1"/>
</dbReference>
<keyword evidence="2" id="KW-0436">Ligase</keyword>
<dbReference type="SUPFAM" id="SSF54368">
    <property type="entry name" value="Glutamine synthetase, N-terminal domain"/>
    <property type="match status" value="1"/>
</dbReference>
<dbReference type="GO" id="GO:0004356">
    <property type="term" value="F:glutamine synthetase activity"/>
    <property type="evidence" value="ECO:0007669"/>
    <property type="project" value="InterPro"/>
</dbReference>
<evidence type="ECO:0000313" key="9">
    <source>
        <dbReference type="EMBL" id="MQM73282.1"/>
    </source>
</evidence>
<name>A0A6L5GT62_9FIRM</name>
<dbReference type="PROSITE" id="PS51986">
    <property type="entry name" value="GS_BETA_GRASP"/>
    <property type="match status" value="1"/>
</dbReference>
<dbReference type="GO" id="GO:0006542">
    <property type="term" value="P:glutamine biosynthetic process"/>
    <property type="evidence" value="ECO:0007669"/>
    <property type="project" value="InterPro"/>
</dbReference>
<evidence type="ECO:0000313" key="10">
    <source>
        <dbReference type="Proteomes" id="UP000473648"/>
    </source>
</evidence>
<evidence type="ECO:0000259" key="7">
    <source>
        <dbReference type="PROSITE" id="PS51986"/>
    </source>
</evidence>
<accession>A0A6L5GT62</accession>
<dbReference type="PROSITE" id="PS51987">
    <property type="entry name" value="GS_CATALYTIC"/>
    <property type="match status" value="1"/>
</dbReference>
<evidence type="ECO:0000256" key="6">
    <source>
        <dbReference type="RuleBase" id="RU000384"/>
    </source>
</evidence>
<dbReference type="AlphaFoldDB" id="A0A6L5GT62"/>
<keyword evidence="3" id="KW-0547">Nucleotide-binding</keyword>
<evidence type="ECO:0000256" key="2">
    <source>
        <dbReference type="ARBA" id="ARBA00022598"/>
    </source>
</evidence>
<evidence type="ECO:0000256" key="5">
    <source>
        <dbReference type="PROSITE-ProRule" id="PRU01330"/>
    </source>
</evidence>
<reference evidence="9" key="1">
    <citation type="journal article" date="2020" name="Appl. Environ. Microbiol.">
        <title>Medium-Chain Fatty Acid Synthesis by 'Candidatus Weimeria bifida' gen. nov., sp. nov., and 'Candidatus Pseudoramibacter fermentans' sp. nov.</title>
        <authorList>
            <person name="Scarborough M.J."/>
            <person name="Myers K.S."/>
            <person name="Donohue T.J."/>
            <person name="Noguera D.R."/>
        </authorList>
    </citation>
    <scope>NUCLEOTIDE SEQUENCE</scope>
    <source>
        <strain evidence="9">EUB1.1</strain>
    </source>
</reference>
<sequence length="407" mass="45570">MIYDRYSAEEVRQFVEEDDVKFIRLAYTDIFGRQKNISLMPSQLEHAFKDGIAIDASAIEGFDRDVHSDLFLVPDPSTLMLFPWRPEHGRVVRMFCQIRNPDGTVFEHDTRSLLIKAVEDARAAGLEFYFGTEKEFYLFRLDENGDPTHTPIDQATYMDIAPLDRGVNIRREICLTLEEMGISPTGSHHEGGPGQNEVDFNFADALTAADNAIAFTTAVQAVAVQNGLYADFGPKPLSNEDGSSQHINISVRAADGRDCLESMTAGILDHILDMTAFLNPTEASYHRLGHRKAPKYISWDYQNRSQLIRVPATTNERYRRVELRSPDNGANPYLALTLLIYAGIDGVVRGLKLPDPVNANLFTAEPEILDQLQTLPASRSEATGIARHSSFIQAHLPSSLITKFCHR</sequence>
<comment type="caution">
    <text evidence="9">The sequence shown here is derived from an EMBL/GenBank/DDBJ whole genome shotgun (WGS) entry which is preliminary data.</text>
</comment>